<evidence type="ECO:0000313" key="4">
    <source>
        <dbReference type="EMBL" id="BAK11353.1"/>
    </source>
</evidence>
<dbReference type="GO" id="GO:0005886">
    <property type="term" value="C:plasma membrane"/>
    <property type="evidence" value="ECO:0007669"/>
    <property type="project" value="TreeGrafter"/>
</dbReference>
<dbReference type="EMBL" id="AP012032">
    <property type="protein sequence ID" value="BAK11353.1"/>
    <property type="molecule type" value="Genomic_DNA"/>
</dbReference>
<dbReference type="SUPFAM" id="SSF51905">
    <property type="entry name" value="FAD/NAD(P)-binding domain"/>
    <property type="match status" value="1"/>
</dbReference>
<dbReference type="Proteomes" id="UP000006690">
    <property type="component" value="Chromosome"/>
</dbReference>
<dbReference type="Gene3D" id="3.30.9.10">
    <property type="entry name" value="D-Amino Acid Oxidase, subunit A, domain 2"/>
    <property type="match status" value="1"/>
</dbReference>
<dbReference type="PANTHER" id="PTHR13847:SF280">
    <property type="entry name" value="D-AMINO ACID DEHYDROGENASE"/>
    <property type="match status" value="1"/>
</dbReference>
<dbReference type="InterPro" id="IPR036188">
    <property type="entry name" value="FAD/NAD-bd_sf"/>
</dbReference>
<evidence type="ECO:0000256" key="2">
    <source>
        <dbReference type="ARBA" id="ARBA00023002"/>
    </source>
</evidence>
<accession>A0A0H3KWB3</accession>
<dbReference type="PANTHER" id="PTHR13847">
    <property type="entry name" value="SARCOSINE DEHYDROGENASE-RELATED"/>
    <property type="match status" value="1"/>
</dbReference>
<dbReference type="OrthoDB" id="9815989at2"/>
<feature type="domain" description="FAD dependent oxidoreductase" evidence="3">
    <location>
        <begin position="19"/>
        <end position="413"/>
    </location>
</feature>
<evidence type="ECO:0000313" key="5">
    <source>
        <dbReference type="Proteomes" id="UP000006690"/>
    </source>
</evidence>
<name>A0A0H3KWB3_PANAA</name>
<dbReference type="HOGENOM" id="CLU_007884_4_3_6"/>
<dbReference type="RefSeq" id="WP_014593748.1">
    <property type="nucleotide sequence ID" value="NC_017531.2"/>
</dbReference>
<dbReference type="eggNOG" id="COG0665">
    <property type="taxonomic scope" value="Bacteria"/>
</dbReference>
<protein>
    <submittedName>
        <fullName evidence="4">Sarcosine dehydrogenase, mitochondrial SardH</fullName>
    </submittedName>
</protein>
<organism evidence="4 5">
    <name type="scientific">Pantoea ananatis (strain AJ13355)</name>
    <dbReference type="NCBI Taxonomy" id="932677"/>
    <lineage>
        <taxon>Bacteria</taxon>
        <taxon>Pseudomonadati</taxon>
        <taxon>Pseudomonadota</taxon>
        <taxon>Gammaproteobacteria</taxon>
        <taxon>Enterobacterales</taxon>
        <taxon>Erwiniaceae</taxon>
        <taxon>Pantoea</taxon>
    </lineage>
</organism>
<dbReference type="KEGG" id="paj:PAJ_1273"/>
<evidence type="ECO:0000256" key="1">
    <source>
        <dbReference type="ARBA" id="ARBA00009410"/>
    </source>
</evidence>
<keyword evidence="2" id="KW-0560">Oxidoreductase</keyword>
<reference evidence="5" key="1">
    <citation type="journal article" date="2012" name="Appl. Microbiol. Biotechnol.">
        <title>The complete genome sequence of Pantoea ananatis AJ13355, an organism with great biotechnological potential.</title>
        <authorList>
            <person name="Hara Y."/>
            <person name="Kadotani N."/>
            <person name="Izui H."/>
            <person name="Katashkina J.I."/>
            <person name="Kuvaeva T.M."/>
            <person name="Andreeva I.G."/>
            <person name="Golubeva L.I."/>
            <person name="Malko D.B."/>
            <person name="Makeev V.J."/>
            <person name="Mashko S.V."/>
            <person name="Kozlov Y.I."/>
        </authorList>
    </citation>
    <scope>NUCLEOTIDE SEQUENCE [LARGE SCALE GENOMIC DNA]</scope>
    <source>
        <strain evidence="5">AJ13355</strain>
    </source>
</reference>
<dbReference type="GO" id="GO:0005737">
    <property type="term" value="C:cytoplasm"/>
    <property type="evidence" value="ECO:0007669"/>
    <property type="project" value="TreeGrafter"/>
</dbReference>
<dbReference type="Gene3D" id="3.50.50.60">
    <property type="entry name" value="FAD/NAD(P)-binding domain"/>
    <property type="match status" value="1"/>
</dbReference>
<comment type="similarity">
    <text evidence="1">Belongs to the DadA oxidoreductase family.</text>
</comment>
<dbReference type="Pfam" id="PF01266">
    <property type="entry name" value="DAO"/>
    <property type="match status" value="1"/>
</dbReference>
<evidence type="ECO:0000259" key="3">
    <source>
        <dbReference type="Pfam" id="PF01266"/>
    </source>
</evidence>
<proteinExistence type="inferred from homology"/>
<dbReference type="GO" id="GO:0008718">
    <property type="term" value="F:D-amino-acid dehydrogenase activity"/>
    <property type="evidence" value="ECO:0007669"/>
    <property type="project" value="TreeGrafter"/>
</dbReference>
<gene>
    <name evidence="4" type="primary">sardH</name>
    <name evidence="4" type="ordered locus">PAJ_1273</name>
</gene>
<sequence>MPAPLRLVQDSTHFPDSVDVVIIGAGIAGAATCWELTKKGYRVAVIEKGLVGAEQSSRNWGWCRQLNRDEREIPLILHALQRWHALSDDIGMDVGFRASGLVYATRTEKDIRNWDNWGKMAKQYGIRSRMLSAAEAKTMTPGSTTNWHGGVHSPEDGYADPALAAPGLMEAAVKKGAFLFQRCAVRGLDISAGQVSGVITERGLIKTARVVCATGAWTSLFCRRHGIDLPAGNVIGSAFRTHPAEQPLTLPFYTDAFACRPRQDGGYTIALSGTGRLEPGFQGLRYAREFFPLYKARRLNLETKIRLSSFLQGPESRASWSMDSLSPFEKLRVLDPQVSDGIVEKGLAAIGREFPALARLRVTQAWGGVIDCMPDDIPVISTVPQLPGLILSCGYSGHGFGIGPGAGRLTADLVTGDAPIVDPTAFRYSRFRDGTTLKKPGMM</sequence>
<dbReference type="InterPro" id="IPR006076">
    <property type="entry name" value="FAD-dep_OxRdtase"/>
</dbReference>
<dbReference type="AlphaFoldDB" id="A0A0H3KWB3"/>
<dbReference type="GO" id="GO:0055130">
    <property type="term" value="P:D-alanine catabolic process"/>
    <property type="evidence" value="ECO:0007669"/>
    <property type="project" value="TreeGrafter"/>
</dbReference>
<dbReference type="PATRIC" id="fig|932677.3.peg.1481"/>